<reference evidence="1" key="2">
    <citation type="submission" date="2020-11" db="EMBL/GenBank/DDBJ databases">
        <authorList>
            <person name="McCartney M.A."/>
            <person name="Auch B."/>
            <person name="Kono T."/>
            <person name="Mallez S."/>
            <person name="Becker A."/>
            <person name="Gohl D.M."/>
            <person name="Silverstein K.A.T."/>
            <person name="Koren S."/>
            <person name="Bechman K.B."/>
            <person name="Herman A."/>
            <person name="Abrahante J.E."/>
            <person name="Garbe J."/>
        </authorList>
    </citation>
    <scope>NUCLEOTIDE SEQUENCE</scope>
    <source>
        <strain evidence="1">Duluth1</strain>
        <tissue evidence="1">Whole animal</tissue>
    </source>
</reference>
<gene>
    <name evidence="1" type="ORF">DPMN_096690</name>
</gene>
<evidence type="ECO:0000313" key="2">
    <source>
        <dbReference type="Proteomes" id="UP000828390"/>
    </source>
</evidence>
<accession>A0A9D4L9N2</accession>
<dbReference type="AlphaFoldDB" id="A0A9D4L9N2"/>
<sequence length="61" mass="6852">MMSSVEGASVMTSSLLDFFFNGDCASSASAGRFPEKRLFLAMNVRDKQRLRYGSLIRIKEK</sequence>
<dbReference type="EMBL" id="JAIWYP010000003">
    <property type="protein sequence ID" value="KAH3854151.1"/>
    <property type="molecule type" value="Genomic_DNA"/>
</dbReference>
<name>A0A9D4L9N2_DREPO</name>
<reference evidence="1" key="1">
    <citation type="journal article" date="2019" name="bioRxiv">
        <title>The Genome of the Zebra Mussel, Dreissena polymorpha: A Resource for Invasive Species Research.</title>
        <authorList>
            <person name="McCartney M.A."/>
            <person name="Auch B."/>
            <person name="Kono T."/>
            <person name="Mallez S."/>
            <person name="Zhang Y."/>
            <person name="Obille A."/>
            <person name="Becker A."/>
            <person name="Abrahante J.E."/>
            <person name="Garbe J."/>
            <person name="Badalamenti J.P."/>
            <person name="Herman A."/>
            <person name="Mangelson H."/>
            <person name="Liachko I."/>
            <person name="Sullivan S."/>
            <person name="Sone E.D."/>
            <person name="Koren S."/>
            <person name="Silverstein K.A.T."/>
            <person name="Beckman K.B."/>
            <person name="Gohl D.M."/>
        </authorList>
    </citation>
    <scope>NUCLEOTIDE SEQUENCE</scope>
    <source>
        <strain evidence="1">Duluth1</strain>
        <tissue evidence="1">Whole animal</tissue>
    </source>
</reference>
<evidence type="ECO:0000313" key="1">
    <source>
        <dbReference type="EMBL" id="KAH3854151.1"/>
    </source>
</evidence>
<keyword evidence="2" id="KW-1185">Reference proteome</keyword>
<dbReference type="Proteomes" id="UP000828390">
    <property type="component" value="Unassembled WGS sequence"/>
</dbReference>
<comment type="caution">
    <text evidence="1">The sequence shown here is derived from an EMBL/GenBank/DDBJ whole genome shotgun (WGS) entry which is preliminary data.</text>
</comment>
<protein>
    <submittedName>
        <fullName evidence="1">Uncharacterized protein</fullName>
    </submittedName>
</protein>
<proteinExistence type="predicted"/>
<organism evidence="1 2">
    <name type="scientific">Dreissena polymorpha</name>
    <name type="common">Zebra mussel</name>
    <name type="synonym">Mytilus polymorpha</name>
    <dbReference type="NCBI Taxonomy" id="45954"/>
    <lineage>
        <taxon>Eukaryota</taxon>
        <taxon>Metazoa</taxon>
        <taxon>Spiralia</taxon>
        <taxon>Lophotrochozoa</taxon>
        <taxon>Mollusca</taxon>
        <taxon>Bivalvia</taxon>
        <taxon>Autobranchia</taxon>
        <taxon>Heteroconchia</taxon>
        <taxon>Euheterodonta</taxon>
        <taxon>Imparidentia</taxon>
        <taxon>Neoheterodontei</taxon>
        <taxon>Myida</taxon>
        <taxon>Dreissenoidea</taxon>
        <taxon>Dreissenidae</taxon>
        <taxon>Dreissena</taxon>
    </lineage>
</organism>